<dbReference type="InterPro" id="IPR011010">
    <property type="entry name" value="DNA_brk_join_enz"/>
</dbReference>
<organism evidence="4 5">
    <name type="scientific">Acidiferrobacter thiooxydans</name>
    <dbReference type="NCBI Taxonomy" id="163359"/>
    <lineage>
        <taxon>Bacteria</taxon>
        <taxon>Pseudomonadati</taxon>
        <taxon>Pseudomonadota</taxon>
        <taxon>Gammaproteobacteria</taxon>
        <taxon>Acidiferrobacterales</taxon>
        <taxon>Acidiferrobacteraceae</taxon>
        <taxon>Acidiferrobacter</taxon>
    </lineage>
</organism>
<dbReference type="GO" id="GO:0003677">
    <property type="term" value="F:DNA binding"/>
    <property type="evidence" value="ECO:0007669"/>
    <property type="project" value="InterPro"/>
</dbReference>
<gene>
    <name evidence="4" type="ORF">C4900_07520</name>
</gene>
<protein>
    <recommendedName>
        <fullName evidence="3">Tyr recombinase domain-containing protein</fullName>
    </recommendedName>
</protein>
<dbReference type="CDD" id="cd00397">
    <property type="entry name" value="DNA_BRE_C"/>
    <property type="match status" value="1"/>
</dbReference>
<evidence type="ECO:0000313" key="5">
    <source>
        <dbReference type="Proteomes" id="UP000253250"/>
    </source>
</evidence>
<evidence type="ECO:0000259" key="3">
    <source>
        <dbReference type="PROSITE" id="PS51898"/>
    </source>
</evidence>
<feature type="region of interest" description="Disordered" evidence="2">
    <location>
        <begin position="253"/>
        <end position="287"/>
    </location>
</feature>
<comment type="caution">
    <text evidence="4">The sequence shown here is derived from an EMBL/GenBank/DDBJ whole genome shotgun (WGS) entry which is preliminary data.</text>
</comment>
<dbReference type="EMBL" id="PSYR01000002">
    <property type="protein sequence ID" value="RCN55765.1"/>
    <property type="molecule type" value="Genomic_DNA"/>
</dbReference>
<proteinExistence type="predicted"/>
<evidence type="ECO:0000256" key="2">
    <source>
        <dbReference type="SAM" id="MobiDB-lite"/>
    </source>
</evidence>
<dbReference type="GO" id="GO:0015074">
    <property type="term" value="P:DNA integration"/>
    <property type="evidence" value="ECO:0007669"/>
    <property type="project" value="InterPro"/>
</dbReference>
<evidence type="ECO:0000313" key="4">
    <source>
        <dbReference type="EMBL" id="RCN55765.1"/>
    </source>
</evidence>
<dbReference type="Gene3D" id="1.10.443.10">
    <property type="entry name" value="Intergrase catalytic core"/>
    <property type="match status" value="1"/>
</dbReference>
<name>A0A368HBE3_9GAMM</name>
<sequence length="287" mass="31582">MEWITKKRREGEFSGSTWRQYRAALEAILGEMGVDTSALRIAGRTAGDVVPKATAEGRVSRPRARPVKAVGITGRRALQGACRHLSVATQEDIMAWMEAGIRTGLRPGEWAQATLDHPNPGGRAVLTVHNAKHTNGRGHGVLRRIALLTPETEEWVRRHLALLRERQIQGISFATHYRNTRRALNRAYQRAGTRGPSLYSARHQFKINARAAGISAWDLAYLMGHASTITAQCHYGRARAQISAFTVAPAPAPGDPAPVIRAGELPERPDQRMGRGPNRSRPIFHGP</sequence>
<dbReference type="SUPFAM" id="SSF56349">
    <property type="entry name" value="DNA breaking-rejoining enzymes"/>
    <property type="match status" value="1"/>
</dbReference>
<feature type="compositionally biased region" description="Basic and acidic residues" evidence="2">
    <location>
        <begin position="264"/>
        <end position="273"/>
    </location>
</feature>
<dbReference type="GO" id="GO:0006310">
    <property type="term" value="P:DNA recombination"/>
    <property type="evidence" value="ECO:0007669"/>
    <property type="project" value="UniProtKB-KW"/>
</dbReference>
<feature type="domain" description="Tyr recombinase" evidence="3">
    <location>
        <begin position="65"/>
        <end position="248"/>
    </location>
</feature>
<dbReference type="Proteomes" id="UP000253250">
    <property type="component" value="Unassembled WGS sequence"/>
</dbReference>
<evidence type="ECO:0000256" key="1">
    <source>
        <dbReference type="ARBA" id="ARBA00023172"/>
    </source>
</evidence>
<dbReference type="InterPro" id="IPR002104">
    <property type="entry name" value="Integrase_catalytic"/>
</dbReference>
<reference evidence="4 5" key="1">
    <citation type="submission" date="2018-02" db="EMBL/GenBank/DDBJ databases">
        <title>Insights into the biology of acidophilic members of the Acidiferrobacteraceae family derived from comparative genomic analyses.</title>
        <authorList>
            <person name="Issotta F."/>
            <person name="Thyssen C."/>
            <person name="Mena C."/>
            <person name="Moya A."/>
            <person name="Bellenberg S."/>
            <person name="Sproer C."/>
            <person name="Covarrubias P.C."/>
            <person name="Sand W."/>
            <person name="Quatrini R."/>
            <person name="Vera M."/>
        </authorList>
    </citation>
    <scope>NUCLEOTIDE SEQUENCE [LARGE SCALE GENOMIC DNA]</scope>
    <source>
        <strain evidence="5">m-1</strain>
    </source>
</reference>
<accession>A0A368HBE3</accession>
<keyword evidence="1" id="KW-0233">DNA recombination</keyword>
<keyword evidence="5" id="KW-1185">Reference proteome</keyword>
<dbReference type="AlphaFoldDB" id="A0A368HBE3"/>
<dbReference type="InterPro" id="IPR013762">
    <property type="entry name" value="Integrase-like_cat_sf"/>
</dbReference>
<dbReference type="PROSITE" id="PS51898">
    <property type="entry name" value="TYR_RECOMBINASE"/>
    <property type="match status" value="1"/>
</dbReference>